<dbReference type="STRING" id="281090.Lxx06280"/>
<dbReference type="PANTHER" id="PTHR34773">
    <property type="entry name" value="FLAGELLAR SECRETION CHAPERONE FLIS"/>
    <property type="match status" value="1"/>
</dbReference>
<gene>
    <name evidence="6" type="primary">fliS</name>
    <name evidence="6" type="ordered locus">Lxx06280</name>
</gene>
<comment type="similarity">
    <text evidence="2">Belongs to the FliS family.</text>
</comment>
<evidence type="ECO:0000256" key="4">
    <source>
        <dbReference type="ARBA" id="ARBA00022795"/>
    </source>
</evidence>
<dbReference type="AlphaFoldDB" id="Q6AGB3"/>
<dbReference type="HOGENOM" id="CLU_080373_2_0_11"/>
<dbReference type="Gene3D" id="1.20.120.340">
    <property type="entry name" value="Flagellar protein FliS"/>
    <property type="match status" value="1"/>
</dbReference>
<evidence type="ECO:0000256" key="5">
    <source>
        <dbReference type="ARBA" id="ARBA00023186"/>
    </source>
</evidence>
<proteinExistence type="inferred from homology"/>
<dbReference type="NCBIfam" id="TIGR00208">
    <property type="entry name" value="fliS"/>
    <property type="match status" value="1"/>
</dbReference>
<evidence type="ECO:0000256" key="2">
    <source>
        <dbReference type="ARBA" id="ARBA00008787"/>
    </source>
</evidence>
<dbReference type="RefSeq" id="WP_011185581.1">
    <property type="nucleotide sequence ID" value="NC_006087.1"/>
</dbReference>
<keyword evidence="6" id="KW-0966">Cell projection</keyword>
<keyword evidence="6" id="KW-0969">Cilium</keyword>
<dbReference type="Proteomes" id="UP000001306">
    <property type="component" value="Chromosome"/>
</dbReference>
<reference evidence="6 7" key="1">
    <citation type="journal article" date="2004" name="Mol. Plant Microbe Interact.">
        <title>The genome sequence of the Gram-positive sugarcane pathogen Leifsonia xyli subsp. xyli.</title>
        <authorList>
            <person name="Monteiro-Vitorello C.B."/>
            <person name="Camargo L.E.A."/>
            <person name="Van Sluys M.A."/>
            <person name="Kitajima J.P."/>
            <person name="Truffi D."/>
            <person name="do Amaral A.M."/>
            <person name="Harakava R."/>
            <person name="de Oliveira J.C.F."/>
            <person name="Wood D."/>
            <person name="de Oliveira M.C."/>
            <person name="Miyaki C.Y."/>
            <person name="Takita M.A."/>
            <person name="da Silva A.C.R."/>
            <person name="Furlan L.R."/>
            <person name="Carraro D.M."/>
            <person name="Camarotte G."/>
            <person name="Almeida N.F. Jr."/>
            <person name="Carrer H."/>
            <person name="Coutinho L.L."/>
            <person name="El-Dorry H.A."/>
            <person name="Ferro M.I.T."/>
            <person name="Gagliardi P.R."/>
            <person name="Giglioti E."/>
            <person name="Goldman M.H.S."/>
            <person name="Goldman G.H."/>
            <person name="Kimura E.T."/>
            <person name="Ferro E.S."/>
            <person name="Kuramae E.E."/>
            <person name="Lemos E.G.M."/>
            <person name="Lemos M.V.F."/>
            <person name="Mauro S.M.Z."/>
            <person name="Machado M.A."/>
            <person name="Marino C.L."/>
            <person name="Menck C.F."/>
            <person name="Nunes L.R."/>
            <person name="Oliveira R.C."/>
            <person name="Pereira G.G."/>
            <person name="Siqueira W."/>
            <person name="de Souza A.A."/>
            <person name="Tsai S.M."/>
            <person name="Zanca A.S."/>
            <person name="Simpson A.J.G."/>
            <person name="Brumbley S.M."/>
            <person name="Setubal J.C."/>
        </authorList>
    </citation>
    <scope>NUCLEOTIDE SEQUENCE [LARGE SCALE GENOMIC DNA]</scope>
    <source>
        <strain evidence="6 7">CTCB07</strain>
    </source>
</reference>
<protein>
    <submittedName>
        <fullName evidence="6">Flagellar-like protein</fullName>
    </submittedName>
</protein>
<dbReference type="InterPro" id="IPR036584">
    <property type="entry name" value="FliS_sf"/>
</dbReference>
<name>Q6AGB3_LEIXX</name>
<evidence type="ECO:0000313" key="7">
    <source>
        <dbReference type="Proteomes" id="UP000001306"/>
    </source>
</evidence>
<keyword evidence="7" id="KW-1185">Reference proteome</keyword>
<dbReference type="eggNOG" id="COG1516">
    <property type="taxonomic scope" value="Bacteria"/>
</dbReference>
<dbReference type="InterPro" id="IPR003713">
    <property type="entry name" value="FliS"/>
</dbReference>
<keyword evidence="5" id="KW-0143">Chaperone</keyword>
<evidence type="ECO:0000313" key="6">
    <source>
        <dbReference type="EMBL" id="AAT88582.1"/>
    </source>
</evidence>
<keyword evidence="6" id="KW-0282">Flagellum</keyword>
<organism evidence="6 7">
    <name type="scientific">Leifsonia xyli subsp. xyli (strain CTCB07)</name>
    <dbReference type="NCBI Taxonomy" id="281090"/>
    <lineage>
        <taxon>Bacteria</taxon>
        <taxon>Bacillati</taxon>
        <taxon>Actinomycetota</taxon>
        <taxon>Actinomycetes</taxon>
        <taxon>Micrococcales</taxon>
        <taxon>Microbacteriaceae</taxon>
        <taxon>Leifsonia</taxon>
    </lineage>
</organism>
<keyword evidence="4" id="KW-1005">Bacterial flagellum biogenesis</keyword>
<evidence type="ECO:0000256" key="1">
    <source>
        <dbReference type="ARBA" id="ARBA00004514"/>
    </source>
</evidence>
<dbReference type="EMBL" id="AE016822">
    <property type="protein sequence ID" value="AAT88582.1"/>
    <property type="molecule type" value="Genomic_DNA"/>
</dbReference>
<dbReference type="Pfam" id="PF02561">
    <property type="entry name" value="FliS"/>
    <property type="match status" value="1"/>
</dbReference>
<dbReference type="GO" id="GO:0005829">
    <property type="term" value="C:cytosol"/>
    <property type="evidence" value="ECO:0007669"/>
    <property type="project" value="UniProtKB-SubCell"/>
</dbReference>
<evidence type="ECO:0000256" key="3">
    <source>
        <dbReference type="ARBA" id="ARBA00022490"/>
    </source>
</evidence>
<dbReference type="KEGG" id="lxx:Lxx06280"/>
<sequence>MPANPLATYRDNAILSASPAQLLTMFYDRLLLDLTFGREALLTDDSAEAMNRIAHAGEIIATLAGSLRTDVWDGADGLLSLYIYVATALVRANLTRNPGLLDECIALMQPLREAFQEASASLATRPSWQTTAEAGEESQVIAVA</sequence>
<keyword evidence="3" id="KW-0963">Cytoplasm</keyword>
<dbReference type="GO" id="GO:0044780">
    <property type="term" value="P:bacterial-type flagellum assembly"/>
    <property type="evidence" value="ECO:0007669"/>
    <property type="project" value="InterPro"/>
</dbReference>
<dbReference type="PANTHER" id="PTHR34773:SF1">
    <property type="entry name" value="FLAGELLAR SECRETION CHAPERONE FLIS"/>
    <property type="match status" value="1"/>
</dbReference>
<dbReference type="SUPFAM" id="SSF101116">
    <property type="entry name" value="Flagellar export chaperone FliS"/>
    <property type="match status" value="1"/>
</dbReference>
<dbReference type="GO" id="GO:0071973">
    <property type="term" value="P:bacterial-type flagellum-dependent cell motility"/>
    <property type="evidence" value="ECO:0007669"/>
    <property type="project" value="TreeGrafter"/>
</dbReference>
<accession>Q6AGB3</accession>
<dbReference type="CDD" id="cd16098">
    <property type="entry name" value="FliS"/>
    <property type="match status" value="1"/>
</dbReference>
<comment type="subcellular location">
    <subcellularLocation>
        <location evidence="1">Cytoplasm</location>
        <location evidence="1">Cytosol</location>
    </subcellularLocation>
</comment>